<dbReference type="PANTHER" id="PTHR43022:SF1">
    <property type="entry name" value="PROTEIN SMF"/>
    <property type="match status" value="1"/>
</dbReference>
<gene>
    <name evidence="4" type="ORF">MNBD_BACTEROID07-1688</name>
</gene>
<accession>A0A3B0U8F9</accession>
<proteinExistence type="inferred from homology"/>
<protein>
    <submittedName>
        <fullName evidence="4">Rossmann fold nucleotide-binding protein Smf possibly involved in DNA uptake</fullName>
    </submittedName>
</protein>
<reference evidence="4" key="1">
    <citation type="submission" date="2018-06" db="EMBL/GenBank/DDBJ databases">
        <authorList>
            <person name="Zhirakovskaya E."/>
        </authorList>
    </citation>
    <scope>NUCLEOTIDE SEQUENCE</scope>
</reference>
<dbReference type="InterPro" id="IPR041614">
    <property type="entry name" value="DprA_WH"/>
</dbReference>
<feature type="domain" description="Smf/DprA SLOG" evidence="2">
    <location>
        <begin position="5"/>
        <end position="210"/>
    </location>
</feature>
<dbReference type="NCBIfam" id="TIGR00732">
    <property type="entry name" value="dprA"/>
    <property type="match status" value="1"/>
</dbReference>
<feature type="non-terminal residue" evidence="4">
    <location>
        <position position="1"/>
    </location>
</feature>
<dbReference type="PANTHER" id="PTHR43022">
    <property type="entry name" value="PROTEIN SMF"/>
    <property type="match status" value="1"/>
</dbReference>
<evidence type="ECO:0000259" key="3">
    <source>
        <dbReference type="Pfam" id="PF17782"/>
    </source>
</evidence>
<name>A0A3B0U8F9_9ZZZZ</name>
<dbReference type="InterPro" id="IPR057666">
    <property type="entry name" value="DrpA_SLOG"/>
</dbReference>
<comment type="similarity">
    <text evidence="1">Belongs to the DprA/Smf family.</text>
</comment>
<evidence type="ECO:0000259" key="2">
    <source>
        <dbReference type="Pfam" id="PF02481"/>
    </source>
</evidence>
<feature type="domain" description="DprA winged helix" evidence="3">
    <location>
        <begin position="234"/>
        <end position="285"/>
    </location>
</feature>
<dbReference type="AlphaFoldDB" id="A0A3B0U8F9"/>
<organism evidence="4">
    <name type="scientific">hydrothermal vent metagenome</name>
    <dbReference type="NCBI Taxonomy" id="652676"/>
    <lineage>
        <taxon>unclassified sequences</taxon>
        <taxon>metagenomes</taxon>
        <taxon>ecological metagenomes</taxon>
    </lineage>
</organism>
<dbReference type="EMBL" id="UOET01000094">
    <property type="protein sequence ID" value="VAW27321.1"/>
    <property type="molecule type" value="Genomic_DNA"/>
</dbReference>
<dbReference type="Gene3D" id="1.10.10.10">
    <property type="entry name" value="Winged helix-like DNA-binding domain superfamily/Winged helix DNA-binding domain"/>
    <property type="match status" value="1"/>
</dbReference>
<dbReference type="InterPro" id="IPR003488">
    <property type="entry name" value="DprA"/>
</dbReference>
<dbReference type="Pfam" id="PF02481">
    <property type="entry name" value="DNA_processg_A"/>
    <property type="match status" value="1"/>
</dbReference>
<dbReference type="InterPro" id="IPR036388">
    <property type="entry name" value="WH-like_DNA-bd_sf"/>
</dbReference>
<dbReference type="Pfam" id="PF17782">
    <property type="entry name" value="WHD_DprA"/>
    <property type="match status" value="1"/>
</dbReference>
<evidence type="ECO:0000313" key="4">
    <source>
        <dbReference type="EMBL" id="VAW27321.1"/>
    </source>
</evidence>
<dbReference type="GO" id="GO:0009294">
    <property type="term" value="P:DNA-mediated transformation"/>
    <property type="evidence" value="ECO:0007669"/>
    <property type="project" value="InterPro"/>
</dbReference>
<evidence type="ECO:0000256" key="1">
    <source>
        <dbReference type="ARBA" id="ARBA00006525"/>
    </source>
</evidence>
<dbReference type="SUPFAM" id="SSF102405">
    <property type="entry name" value="MCP/YpsA-like"/>
    <property type="match status" value="1"/>
</dbReference>
<dbReference type="Gene3D" id="3.40.50.450">
    <property type="match status" value="1"/>
</dbReference>
<sequence>HHVKALFFQDEDYPQRLLNCYDHPLVLYYRGNANLNHRRVVAFVGTRRATDYGRARCREIIERLHEKDVLVVSGLAYGIDGCAHRRAVTLNIPTVGVLGHGLDRLYPAPHRKLAEEMLANGGLVTEFMSKTKPDRENFPKRNRIVAGMVDAVVVVESDRKGGALITAELANAYNRDVFAVPGRLTDRLSTGCNFLIKANKAALLQSADDIGYLMGWDNRCTTANQQTALFVEMSDEEKILYDLLRQAGTLGIDKLVIQSGMTPSHVAAALLNLEFNALIQSLPGKQYRAE</sequence>